<dbReference type="OrthoDB" id="447290at2759"/>
<dbReference type="STRING" id="318479.A0A0N4U9J9"/>
<dbReference type="GO" id="GO:0001522">
    <property type="term" value="P:pseudouridine synthesis"/>
    <property type="evidence" value="ECO:0007669"/>
    <property type="project" value="InterPro"/>
</dbReference>
<evidence type="ECO:0000256" key="3">
    <source>
        <dbReference type="ARBA" id="ARBA00023235"/>
    </source>
</evidence>
<accession>A0A0N4U9J9</accession>
<keyword evidence="3" id="KW-0413">Isomerase</keyword>
<reference evidence="9" key="1">
    <citation type="submission" date="2017-02" db="UniProtKB">
        <authorList>
            <consortium name="WormBaseParasite"/>
        </authorList>
    </citation>
    <scope>IDENTIFICATION</scope>
</reference>
<keyword evidence="2" id="KW-0819">tRNA processing</keyword>
<dbReference type="AlphaFoldDB" id="A0A0N4U9J9"/>
<proteinExistence type="inferred from homology"/>
<dbReference type="InterPro" id="IPR020103">
    <property type="entry name" value="PsdUridine_synth_cat_dom_sf"/>
</dbReference>
<dbReference type="InterPro" id="IPR001656">
    <property type="entry name" value="PsdUridine_synth_TruD"/>
</dbReference>
<gene>
    <name evidence="6" type="ORF">DME_LOCUS7775</name>
</gene>
<evidence type="ECO:0000313" key="6">
    <source>
        <dbReference type="EMBL" id="VDN57802.1"/>
    </source>
</evidence>
<feature type="domain" description="TRUD" evidence="5">
    <location>
        <begin position="277"/>
        <end position="493"/>
    </location>
</feature>
<dbReference type="EMBL" id="UYYG01001163">
    <property type="protein sequence ID" value="VDN57802.1"/>
    <property type="molecule type" value="Genomic_DNA"/>
</dbReference>
<dbReference type="PANTHER" id="PTHR13326">
    <property type="entry name" value="TRNA PSEUDOURIDINE SYNTHASE D"/>
    <property type="match status" value="1"/>
</dbReference>
<comment type="similarity">
    <text evidence="1">Belongs to the pseudouridine synthase TruD family.</text>
</comment>
<dbReference type="GO" id="GO:0003723">
    <property type="term" value="F:RNA binding"/>
    <property type="evidence" value="ECO:0007669"/>
    <property type="project" value="InterPro"/>
</dbReference>
<organism evidence="7 9">
    <name type="scientific">Dracunculus medinensis</name>
    <name type="common">Guinea worm</name>
    <dbReference type="NCBI Taxonomy" id="318479"/>
    <lineage>
        <taxon>Eukaryota</taxon>
        <taxon>Metazoa</taxon>
        <taxon>Ecdysozoa</taxon>
        <taxon>Nematoda</taxon>
        <taxon>Chromadorea</taxon>
        <taxon>Rhabditida</taxon>
        <taxon>Spirurina</taxon>
        <taxon>Dracunculoidea</taxon>
        <taxon>Dracunculidae</taxon>
        <taxon>Dracunculus</taxon>
    </lineage>
</organism>
<evidence type="ECO:0000313" key="8">
    <source>
        <dbReference type="Proteomes" id="UP000274756"/>
    </source>
</evidence>
<evidence type="ECO:0000256" key="2">
    <source>
        <dbReference type="ARBA" id="ARBA00022694"/>
    </source>
</evidence>
<dbReference type="Gene3D" id="3.30.2350.20">
    <property type="entry name" value="TruD, catalytic domain"/>
    <property type="match status" value="2"/>
</dbReference>
<evidence type="ECO:0000313" key="9">
    <source>
        <dbReference type="WBParaSite" id="DME_0000377001-mRNA-1"/>
    </source>
</evidence>
<dbReference type="Pfam" id="PF01142">
    <property type="entry name" value="TruD"/>
    <property type="match status" value="1"/>
</dbReference>
<dbReference type="PROSITE" id="PS01268">
    <property type="entry name" value="UPF0024"/>
    <property type="match status" value="1"/>
</dbReference>
<dbReference type="SUPFAM" id="SSF55120">
    <property type="entry name" value="Pseudouridine synthase"/>
    <property type="match status" value="1"/>
</dbReference>
<dbReference type="PROSITE" id="PS50984">
    <property type="entry name" value="TRUD"/>
    <property type="match status" value="1"/>
</dbReference>
<dbReference type="GO" id="GO:0009982">
    <property type="term" value="F:pseudouridine synthase activity"/>
    <property type="evidence" value="ECO:0007669"/>
    <property type="project" value="InterPro"/>
</dbReference>
<dbReference type="GO" id="GO:0008033">
    <property type="term" value="P:tRNA processing"/>
    <property type="evidence" value="ECO:0007669"/>
    <property type="project" value="UniProtKB-KW"/>
</dbReference>
<dbReference type="PIRSF" id="PIRSF037016">
    <property type="entry name" value="Pseudouridin_synth_euk_prd"/>
    <property type="match status" value="1"/>
</dbReference>
<dbReference type="NCBIfam" id="TIGR00094">
    <property type="entry name" value="tRNA_TruD_broad"/>
    <property type="match status" value="1"/>
</dbReference>
<dbReference type="CDD" id="cd02576">
    <property type="entry name" value="PseudoU_synth_ScPUS7"/>
    <property type="match status" value="1"/>
</dbReference>
<dbReference type="InterPro" id="IPR011760">
    <property type="entry name" value="PsdUridine_synth_TruD_insert"/>
</dbReference>
<dbReference type="Proteomes" id="UP000038040">
    <property type="component" value="Unplaced"/>
</dbReference>
<evidence type="ECO:0000313" key="7">
    <source>
        <dbReference type="Proteomes" id="UP000038040"/>
    </source>
</evidence>
<dbReference type="PANTHER" id="PTHR13326:SF31">
    <property type="entry name" value="PSEUDOURIDYLATE SYNTHASE 7 HOMOLOG"/>
    <property type="match status" value="1"/>
</dbReference>
<keyword evidence="8" id="KW-1185">Reference proteome</keyword>
<dbReference type="GO" id="GO:0005634">
    <property type="term" value="C:nucleus"/>
    <property type="evidence" value="ECO:0007669"/>
    <property type="project" value="TreeGrafter"/>
</dbReference>
<reference evidence="6 8" key="2">
    <citation type="submission" date="2018-11" db="EMBL/GenBank/DDBJ databases">
        <authorList>
            <consortium name="Pathogen Informatics"/>
        </authorList>
    </citation>
    <scope>NUCLEOTIDE SEQUENCE [LARGE SCALE GENOMIC DNA]</scope>
</reference>
<evidence type="ECO:0000259" key="5">
    <source>
        <dbReference type="PROSITE" id="PS50984"/>
    </source>
</evidence>
<dbReference type="WBParaSite" id="DME_0000377001-mRNA-1">
    <property type="protein sequence ID" value="DME_0000377001-mRNA-1"/>
    <property type="gene ID" value="DME_0000377001"/>
</dbReference>
<comment type="catalytic activity">
    <reaction evidence="4">
        <text>a uridine in tRNA = a pseudouridine in tRNA</text>
        <dbReference type="Rhea" id="RHEA:54572"/>
        <dbReference type="Rhea" id="RHEA-COMP:13339"/>
        <dbReference type="Rhea" id="RHEA-COMP:13934"/>
        <dbReference type="ChEBI" id="CHEBI:65314"/>
        <dbReference type="ChEBI" id="CHEBI:65315"/>
    </reaction>
</comment>
<dbReference type="Proteomes" id="UP000274756">
    <property type="component" value="Unassembled WGS sequence"/>
</dbReference>
<sequence length="569" mass="65355">MERDFYITEFVNDNCTEMKCVLKHLYSDFIVNEISSDGTIVIDSSLISTSPSDLMDNNVVNNRNSLSSPQPQQPQFISTECFTEIKGLLNDKSKKAEIDVKVKNRKGNFLQNLTKEERTNIHDWIRKSFNDKLSSRTDLGKITVSHKKDNRKRKYWPLDRPDYLHFTLSKENKDSHYALSLLAKFLRVKIANFGICGTKDRRAITHQKVSIYRVEANRLHDLNMRLRGIKLTNFFYHTRPCRIGELYGNRFSIILRNISEISEEEIKQRIKAFIENGFINYYGNQRFGNFQNTADVGLAILHRKWEEAVRMILKERSASGCLSESLKIWNETNNASLALKKLQGSMSFASIEGQLLNHMSQPNWSYKEALMKLPRSTRSMYIHAYQSLLWNKIFAHEKNYIVKYCSVVQIASKRVRQLGRQLIKGDIDINGNEANDIFSVALPIISSSAVLPKNVVAEWYNDLLNDGAFSLEDFSYLERNFAIGDASRRLFAKPKDVEYQLILYSDRNAKLQPDLGGLIDSEKIGSGPFKALKIIFSLPAGSYATIALRELTRCNMDKLSQNLSSTIDK</sequence>
<name>A0A0N4U9J9_DRAME</name>
<dbReference type="InterPro" id="IPR042214">
    <property type="entry name" value="TruD_catalytic"/>
</dbReference>
<dbReference type="InterPro" id="IPR020119">
    <property type="entry name" value="PsdUridine_synth_TruD_CS"/>
</dbReference>
<protein>
    <submittedName>
        <fullName evidence="9">TRUD domain-containing protein</fullName>
    </submittedName>
</protein>
<evidence type="ECO:0000256" key="4">
    <source>
        <dbReference type="ARBA" id="ARBA00036943"/>
    </source>
</evidence>
<evidence type="ECO:0000256" key="1">
    <source>
        <dbReference type="ARBA" id="ARBA00007953"/>
    </source>
</evidence>